<reference evidence="2" key="1">
    <citation type="submission" date="2021-06" db="EMBL/GenBank/DDBJ databases">
        <authorList>
            <person name="Kallberg Y."/>
            <person name="Tangrot J."/>
            <person name="Rosling A."/>
        </authorList>
    </citation>
    <scope>NUCLEOTIDE SEQUENCE</scope>
    <source>
        <strain evidence="2">FL966</strain>
    </source>
</reference>
<dbReference type="AlphaFoldDB" id="A0A9N9G1B0"/>
<sequence length="236" mass="26355">MSDFSEKIESCYALPFGVFGFICWALSLLSNFFILFGNLPLFSPWLWCRPAYQSQNLSFAFIAFVMTIGPTIYTCIRCREEWVLIVSAVGQLSPWAFKMINDATASKSENSFDRDNFYTTCGVFLSVLLSSTGWVGLVALIIKLEHTQYEVTSAIFFVFAPFIFVICIPFVKGDSRIAFRCMIGYVAATTHLIGTHYILGKVSGDFTGLRSAGFASAVIFFVGKRLLFLDMSCSNC</sequence>
<gene>
    <name evidence="2" type="ORF">CPELLU_LOCUS5719</name>
</gene>
<evidence type="ECO:0000313" key="3">
    <source>
        <dbReference type="Proteomes" id="UP000789759"/>
    </source>
</evidence>
<feature type="transmembrane region" description="Helical" evidence="1">
    <location>
        <begin position="177"/>
        <end position="199"/>
    </location>
</feature>
<feature type="transmembrane region" description="Helical" evidence="1">
    <location>
        <begin position="154"/>
        <end position="171"/>
    </location>
</feature>
<evidence type="ECO:0000256" key="1">
    <source>
        <dbReference type="SAM" id="Phobius"/>
    </source>
</evidence>
<organism evidence="2 3">
    <name type="scientific">Cetraspora pellucida</name>
    <dbReference type="NCBI Taxonomy" id="1433469"/>
    <lineage>
        <taxon>Eukaryota</taxon>
        <taxon>Fungi</taxon>
        <taxon>Fungi incertae sedis</taxon>
        <taxon>Mucoromycota</taxon>
        <taxon>Glomeromycotina</taxon>
        <taxon>Glomeromycetes</taxon>
        <taxon>Diversisporales</taxon>
        <taxon>Gigasporaceae</taxon>
        <taxon>Cetraspora</taxon>
    </lineage>
</organism>
<dbReference type="OrthoDB" id="2396694at2759"/>
<protein>
    <submittedName>
        <fullName evidence="2">7728_t:CDS:1</fullName>
    </submittedName>
</protein>
<keyword evidence="1" id="KW-0472">Membrane</keyword>
<keyword evidence="3" id="KW-1185">Reference proteome</keyword>
<comment type="caution">
    <text evidence="2">The sequence shown here is derived from an EMBL/GenBank/DDBJ whole genome shotgun (WGS) entry which is preliminary data.</text>
</comment>
<feature type="transmembrane region" description="Helical" evidence="1">
    <location>
        <begin position="57"/>
        <end position="75"/>
    </location>
</feature>
<accession>A0A9N9G1B0</accession>
<feature type="transmembrane region" description="Helical" evidence="1">
    <location>
        <begin position="211"/>
        <end position="229"/>
    </location>
</feature>
<keyword evidence="1" id="KW-0812">Transmembrane</keyword>
<dbReference type="Proteomes" id="UP000789759">
    <property type="component" value="Unassembled WGS sequence"/>
</dbReference>
<feature type="transmembrane region" description="Helical" evidence="1">
    <location>
        <begin position="12"/>
        <end position="37"/>
    </location>
</feature>
<name>A0A9N9G1B0_9GLOM</name>
<keyword evidence="1" id="KW-1133">Transmembrane helix</keyword>
<proteinExistence type="predicted"/>
<feature type="transmembrane region" description="Helical" evidence="1">
    <location>
        <begin position="117"/>
        <end position="142"/>
    </location>
</feature>
<evidence type="ECO:0000313" key="2">
    <source>
        <dbReference type="EMBL" id="CAG8572520.1"/>
    </source>
</evidence>
<dbReference type="EMBL" id="CAJVQA010003353">
    <property type="protein sequence ID" value="CAG8572520.1"/>
    <property type="molecule type" value="Genomic_DNA"/>
</dbReference>